<comment type="caution">
    <text evidence="1">The sequence shown here is derived from an EMBL/GenBank/DDBJ whole genome shotgun (WGS) entry which is preliminary data.</text>
</comment>
<dbReference type="RefSeq" id="WP_105350857.1">
    <property type="nucleotide sequence ID" value="NZ_PUIB01000002.1"/>
</dbReference>
<proteinExistence type="predicted"/>
<dbReference type="InterPro" id="IPR040837">
    <property type="entry name" value="Bact_RF_family7"/>
</dbReference>
<gene>
    <name evidence="1" type="ORF">C5Y98_01360</name>
</gene>
<organism evidence="1 2">
    <name type="scientific">Blastopirellula marina</name>
    <dbReference type="NCBI Taxonomy" id="124"/>
    <lineage>
        <taxon>Bacteria</taxon>
        <taxon>Pseudomonadati</taxon>
        <taxon>Planctomycetota</taxon>
        <taxon>Planctomycetia</taxon>
        <taxon>Pirellulales</taxon>
        <taxon>Pirellulaceae</taxon>
        <taxon>Blastopirellula</taxon>
    </lineage>
</organism>
<dbReference type="AlphaFoldDB" id="A0A2S8GEU4"/>
<dbReference type="Proteomes" id="UP000239388">
    <property type="component" value="Unassembled WGS sequence"/>
</dbReference>
<sequence length="389" mass="43892">MTPQRIQSLLNDPSEVCVSLYMPMFRWGREVRQNEIRFKNLLKDVQQLLEKDEASTPETHHGILGQLKDFLHDIDQDVWKHPSAGLALFVTPDSLEVLSMGFAMEEQVHVGERFYLRPLLPALHGDGSFVVLAVSQKHVRLFEGNRDSLEERHPEDLPDNLKDALNIDDYITSIQHFSYATGNHVDTMYHGQGGGDDDHKANILQFFHRIDDPLSDYLEGREDPLIFAGVDYLFPIFKEASSYPQLLVDAIEGNFDEASVDELHQKALKVVEPYFQAETTEAIENYHDAYGRNCATDDLETILQAAQMGAIDTLLIREKTPIWGHLDEEGHVQQDASPGEFSLDLLDEAAVETLEKGGDVYVVRDADFPSEKHSAVAKLRFAIEATTSS</sequence>
<name>A0A2S8GEU4_9BACT</name>
<dbReference type="Pfam" id="PF18849">
    <property type="entry name" value="baeRF_family7"/>
    <property type="match status" value="1"/>
</dbReference>
<dbReference type="EMBL" id="PUIB01000002">
    <property type="protein sequence ID" value="PQO42830.1"/>
    <property type="molecule type" value="Genomic_DNA"/>
</dbReference>
<evidence type="ECO:0000313" key="2">
    <source>
        <dbReference type="Proteomes" id="UP000239388"/>
    </source>
</evidence>
<evidence type="ECO:0000313" key="1">
    <source>
        <dbReference type="EMBL" id="PQO42830.1"/>
    </source>
</evidence>
<protein>
    <submittedName>
        <fullName evidence="1">Uncharacterized protein</fullName>
    </submittedName>
</protein>
<accession>A0A2S8GEU4</accession>
<reference evidence="1 2" key="1">
    <citation type="submission" date="2018-02" db="EMBL/GenBank/DDBJ databases">
        <title>Comparative genomes isolates from brazilian mangrove.</title>
        <authorList>
            <person name="Araujo J.E."/>
            <person name="Taketani R.G."/>
            <person name="Silva M.C.P."/>
            <person name="Loureco M.V."/>
            <person name="Andreote F.D."/>
        </authorList>
    </citation>
    <scope>NUCLEOTIDE SEQUENCE [LARGE SCALE GENOMIC DNA]</scope>
    <source>
        <strain evidence="1 2">NAP PRIS-MGV</strain>
    </source>
</reference>